<feature type="chain" id="PRO_5002660598" description="Molecular chaperone" evidence="1">
    <location>
        <begin position="20"/>
        <end position="272"/>
    </location>
</feature>
<reference evidence="2 3" key="1">
    <citation type="journal article" date="2010" name="J. Bacteriol.">
        <title>The complete genome sequence of Croceibacter atlanticus HTCC2559T.</title>
        <authorList>
            <person name="Oh H.M."/>
            <person name="Kang I."/>
            <person name="Ferriera S."/>
            <person name="Giovannoni S.J."/>
            <person name="Cho J.C."/>
        </authorList>
    </citation>
    <scope>NUCLEOTIDE SEQUENCE [LARGE SCALE GENOMIC DNA]</scope>
    <source>
        <strain evidence="3">ATCC BAA-628 / HTCC2559 / KCTC 12090</strain>
    </source>
</reference>
<name>A3U9E4_CROAH</name>
<dbReference type="eggNOG" id="COG3121">
    <property type="taxonomic scope" value="Bacteria"/>
</dbReference>
<dbReference type="EMBL" id="CP002046">
    <property type="protein sequence ID" value="EAP86430.1"/>
    <property type="molecule type" value="Genomic_DNA"/>
</dbReference>
<dbReference type="Gene3D" id="2.60.40.10">
    <property type="entry name" value="Immunoglobulins"/>
    <property type="match status" value="1"/>
</dbReference>
<dbReference type="GeneID" id="89454498"/>
<dbReference type="HOGENOM" id="CLU_079620_0_0_10"/>
<proteinExistence type="predicted"/>
<dbReference type="InterPro" id="IPR013783">
    <property type="entry name" value="Ig-like_fold"/>
</dbReference>
<dbReference type="SUPFAM" id="SSF49354">
    <property type="entry name" value="PapD-like"/>
    <property type="match status" value="1"/>
</dbReference>
<dbReference type="InterPro" id="IPR008962">
    <property type="entry name" value="PapD-like_sf"/>
</dbReference>
<protein>
    <recommendedName>
        <fullName evidence="4">Molecular chaperone</fullName>
    </recommendedName>
</protein>
<dbReference type="Proteomes" id="UP000002297">
    <property type="component" value="Chromosome"/>
</dbReference>
<feature type="signal peptide" evidence="1">
    <location>
        <begin position="1"/>
        <end position="19"/>
    </location>
</feature>
<organism evidence="2 3">
    <name type="scientific">Croceibacter atlanticus (strain ATCC BAA-628 / JCM 21780 / CIP 108009 / IAM 15332 / KCTC 12090 / HTCC2559)</name>
    <dbReference type="NCBI Taxonomy" id="216432"/>
    <lineage>
        <taxon>Bacteria</taxon>
        <taxon>Pseudomonadati</taxon>
        <taxon>Bacteroidota</taxon>
        <taxon>Flavobacteriia</taxon>
        <taxon>Flavobacteriales</taxon>
        <taxon>Flavobacteriaceae</taxon>
        <taxon>Croceibacter</taxon>
    </lineage>
</organism>
<keyword evidence="3" id="KW-1185">Reference proteome</keyword>
<dbReference type="KEGG" id="cat:CA2559_10358"/>
<evidence type="ECO:0000313" key="2">
    <source>
        <dbReference type="EMBL" id="EAP86430.1"/>
    </source>
</evidence>
<gene>
    <name evidence="2" type="ordered locus">CA2559_10358</name>
</gene>
<evidence type="ECO:0000256" key="1">
    <source>
        <dbReference type="SAM" id="SignalP"/>
    </source>
</evidence>
<accession>A3U9E4</accession>
<evidence type="ECO:0000313" key="3">
    <source>
        <dbReference type="Proteomes" id="UP000002297"/>
    </source>
</evidence>
<dbReference type="RefSeq" id="WP_013187815.1">
    <property type="nucleotide sequence ID" value="NC_014230.1"/>
</dbReference>
<evidence type="ECO:0008006" key="4">
    <source>
        <dbReference type="Google" id="ProtNLM"/>
    </source>
</evidence>
<sequence>MKHALYILFLLLSIPSCYPQGDLSVVPRRVVFENGNKRSETLYLTNRGKDTATYNLLYVNYKVDNSGVFKRVPEDSIENPSSKNFRFFPRRVTLAPNQTQTVKLQMRNFSELEDGEYRSHLLFKGVPRNNARSNVLEVDNEAAMGVNLKAVYGLTIPNIIRKGAYNTTVAIEDVSLPFTENNKRALSFKVTKSGNMSIYGSISIDYLYGDGSIENIGEIPGIAIYAKNDHRVVNMLMPDEFSNLSEGNIQITLTSKEERNINDIIAEYVIKL</sequence>
<dbReference type="STRING" id="216432.CA2559_10358"/>
<keyword evidence="1" id="KW-0732">Signal</keyword>
<dbReference type="AlphaFoldDB" id="A3U9E4"/>